<dbReference type="Gene3D" id="3.40.50.300">
    <property type="entry name" value="P-loop containing nucleotide triphosphate hydrolases"/>
    <property type="match status" value="1"/>
</dbReference>
<keyword evidence="3" id="KW-0547">Nucleotide-binding</keyword>
<dbReference type="InterPro" id="IPR027417">
    <property type="entry name" value="P-loop_NTPase"/>
</dbReference>
<dbReference type="InterPro" id="IPR004582">
    <property type="entry name" value="Checkpoint_prot_Rad17_Rad24"/>
</dbReference>
<keyword evidence="4" id="KW-0227">DNA damage</keyword>
<accession>A0A7J6WB41</accession>
<dbReference type="GO" id="GO:0003689">
    <property type="term" value="F:DNA clamp loader activity"/>
    <property type="evidence" value="ECO:0007669"/>
    <property type="project" value="TreeGrafter"/>
</dbReference>
<evidence type="ECO:0000256" key="4">
    <source>
        <dbReference type="ARBA" id="ARBA00022763"/>
    </source>
</evidence>
<evidence type="ECO:0000256" key="1">
    <source>
        <dbReference type="ARBA" id="ARBA00004123"/>
    </source>
</evidence>
<gene>
    <name evidence="8" type="ORF">FRX31_016236</name>
</gene>
<dbReference type="GO" id="GO:0006281">
    <property type="term" value="P:DNA repair"/>
    <property type="evidence" value="ECO:0007669"/>
    <property type="project" value="InterPro"/>
</dbReference>
<proteinExistence type="inferred from homology"/>
<keyword evidence="8" id="KW-0378">Hydrolase</keyword>
<dbReference type="GO" id="GO:0000077">
    <property type="term" value="P:DNA damage checkpoint signaling"/>
    <property type="evidence" value="ECO:0007669"/>
    <property type="project" value="TreeGrafter"/>
</dbReference>
<evidence type="ECO:0000256" key="5">
    <source>
        <dbReference type="ARBA" id="ARBA00022840"/>
    </source>
</evidence>
<dbReference type="SUPFAM" id="SSF52540">
    <property type="entry name" value="P-loop containing nucleoside triphosphate hydrolases"/>
    <property type="match status" value="1"/>
</dbReference>
<dbReference type="GO" id="GO:0016787">
    <property type="term" value="F:hydrolase activity"/>
    <property type="evidence" value="ECO:0007669"/>
    <property type="project" value="UniProtKB-KW"/>
</dbReference>
<name>A0A7J6WB41_THATH</name>
<protein>
    <submittedName>
        <fullName evidence="8">p-loop containing nucleoside triphosphate hydrolase superfamily protein</fullName>
    </submittedName>
</protein>
<keyword evidence="7" id="KW-0131">Cell cycle</keyword>
<dbReference type="PANTHER" id="PTHR12172:SF1">
    <property type="entry name" value="P-LOOP CONTAINING NUCLEOSIDE TRIPHOSPHATE HYDROLASES SUPERFAMILY PROTEIN"/>
    <property type="match status" value="1"/>
</dbReference>
<dbReference type="PANTHER" id="PTHR12172">
    <property type="entry name" value="CELL CYCLE CHECKPOINT PROTEIN RAD17"/>
    <property type="match status" value="1"/>
</dbReference>
<organism evidence="8 9">
    <name type="scientific">Thalictrum thalictroides</name>
    <name type="common">Rue-anemone</name>
    <name type="synonym">Anemone thalictroides</name>
    <dbReference type="NCBI Taxonomy" id="46969"/>
    <lineage>
        <taxon>Eukaryota</taxon>
        <taxon>Viridiplantae</taxon>
        <taxon>Streptophyta</taxon>
        <taxon>Embryophyta</taxon>
        <taxon>Tracheophyta</taxon>
        <taxon>Spermatophyta</taxon>
        <taxon>Magnoliopsida</taxon>
        <taxon>Ranunculales</taxon>
        <taxon>Ranunculaceae</taxon>
        <taxon>Thalictroideae</taxon>
        <taxon>Thalictrum</taxon>
    </lineage>
</organism>
<dbReference type="Proteomes" id="UP000554482">
    <property type="component" value="Unassembled WGS sequence"/>
</dbReference>
<comment type="caution">
    <text evidence="8">The sequence shown here is derived from an EMBL/GenBank/DDBJ whole genome shotgun (WGS) entry which is preliminary data.</text>
</comment>
<evidence type="ECO:0000313" key="9">
    <source>
        <dbReference type="Proteomes" id="UP000554482"/>
    </source>
</evidence>
<keyword evidence="6" id="KW-0539">Nucleus</keyword>
<comment type="subcellular location">
    <subcellularLocation>
        <location evidence="1">Nucleus</location>
    </subcellularLocation>
</comment>
<keyword evidence="5" id="KW-0067">ATP-binding</keyword>
<dbReference type="GO" id="GO:0005634">
    <property type="term" value="C:nucleus"/>
    <property type="evidence" value="ECO:0007669"/>
    <property type="project" value="UniProtKB-SubCell"/>
</dbReference>
<feature type="non-terminal residue" evidence="8">
    <location>
        <position position="818"/>
    </location>
</feature>
<dbReference type="GO" id="GO:0005524">
    <property type="term" value="F:ATP binding"/>
    <property type="evidence" value="ECO:0007669"/>
    <property type="project" value="UniProtKB-KW"/>
</dbReference>
<dbReference type="EMBL" id="JABWDY010019071">
    <property type="protein sequence ID" value="KAF5194177.1"/>
    <property type="molecule type" value="Genomic_DNA"/>
</dbReference>
<dbReference type="AlphaFoldDB" id="A0A7J6WB41"/>
<keyword evidence="9" id="KW-1185">Reference proteome</keyword>
<dbReference type="GO" id="GO:0033314">
    <property type="term" value="P:mitotic DNA replication checkpoint signaling"/>
    <property type="evidence" value="ECO:0007669"/>
    <property type="project" value="TreeGrafter"/>
</dbReference>
<dbReference type="OrthoDB" id="9996895at2759"/>
<dbReference type="Gene3D" id="1.10.8.60">
    <property type="match status" value="1"/>
</dbReference>
<dbReference type="FunFam" id="1.10.8.60:FF:000116">
    <property type="entry name" value="p-loop containing nucleoside triphosphate hydrolase superfamily protein"/>
    <property type="match status" value="1"/>
</dbReference>
<sequence length="818" mass="91437">VSASDWRNGVQMKQKFGAAMDSLGLNKWSLEDPLDLRMKCNLELPSTQTSKSSVQEFGDEIVEVFPVTCKEESDNFKEEPGKVVDTDYLTANSRGADKTLILFEDVDIVFDEDRGLISSIQQIAETAKRPIILTSNSKDPVLPNQLDRLEVYFTIPSPEELLCHVNMVCAAEQADIHPHLLQRLINSCQGDIRKTIMLLQFWCQSKINKKESKLQSTYGPHCFDLDAGHQILPKVLPWEFPCQLSELVEKEIMNSLLMVEKSASLVDIVEEEERSSKEMEDVLQINIKAKKEAMLKRNHSVDDGSGIPVLFDNLDDFSNSSGSLVACTWRTSRRRSHRVLSSHSEDDFCTDKILIDLNFLPVDHCSEDEFYSDRNPKGSDILCVDHCNGVFPDVSHGSVAHRDPSTGQLNHPEKKISMENPFDPFPAETDQHPCETYKSVDISCVPESSFVAETEINDGVELLSDTVSCGCAAARLEPLSLSTAKSTESLSVSIQKAVQELDNNSETILGNTCEVDSVSVHKDEEVGDSQHEHAESVTRRYQMMDECSRAGLNMSSISWESRRCMGQVGTVPATWRRLSCCRADLSSYVTSEQRNASQIVKLASGLTDLISAADLMFGRCQSLISDFLEPPMVPCTEPDAFSWYDEQLEMTSTISQHGFCFYANESAARGSYSGFKSSVDLSSELLASSTNTTVFGKLLTQDPSQNSYLKKDAEIRPTRCTISLKREIERQFCNMIQNVVPPKMYLASKGVAFHEYMSSLGQISKSEVLRLSENIDKKKLQRRARVARHYLSSGPLTLSPEDLTFLAQHSCFGKILLE</sequence>
<evidence type="ECO:0000256" key="6">
    <source>
        <dbReference type="ARBA" id="ARBA00023242"/>
    </source>
</evidence>
<evidence type="ECO:0000313" key="8">
    <source>
        <dbReference type="EMBL" id="KAF5194177.1"/>
    </source>
</evidence>
<evidence type="ECO:0000256" key="3">
    <source>
        <dbReference type="ARBA" id="ARBA00022741"/>
    </source>
</evidence>
<evidence type="ECO:0000256" key="7">
    <source>
        <dbReference type="ARBA" id="ARBA00023306"/>
    </source>
</evidence>
<comment type="similarity">
    <text evidence="2">Belongs to the rad17/RAD24 family.</text>
</comment>
<evidence type="ECO:0000256" key="2">
    <source>
        <dbReference type="ARBA" id="ARBA00006168"/>
    </source>
</evidence>
<dbReference type="GO" id="GO:0003682">
    <property type="term" value="F:chromatin binding"/>
    <property type="evidence" value="ECO:0007669"/>
    <property type="project" value="TreeGrafter"/>
</dbReference>
<reference evidence="8 9" key="1">
    <citation type="submission" date="2020-06" db="EMBL/GenBank/DDBJ databases">
        <title>Transcriptomic and genomic resources for Thalictrum thalictroides and T. hernandezii: Facilitating candidate gene discovery in an emerging model plant lineage.</title>
        <authorList>
            <person name="Arias T."/>
            <person name="Riano-Pachon D.M."/>
            <person name="Di Stilio V.S."/>
        </authorList>
    </citation>
    <scope>NUCLEOTIDE SEQUENCE [LARGE SCALE GENOMIC DNA]</scope>
    <source>
        <strain evidence="9">cv. WT478/WT964</strain>
        <tissue evidence="8">Leaves</tissue>
    </source>
</reference>